<gene>
    <name evidence="5" type="ORF">TCLT_LOCUS7418</name>
</gene>
<accession>A0A0N5D3C4</accession>
<dbReference type="Pfam" id="PF23338">
    <property type="entry name" value="PTHB1_hp"/>
    <property type="match status" value="1"/>
</dbReference>
<organism evidence="7">
    <name type="scientific">Thelazia callipaeda</name>
    <name type="common">Oriental eyeworm</name>
    <name type="synonym">Parasitic nematode</name>
    <dbReference type="NCBI Taxonomy" id="103827"/>
    <lineage>
        <taxon>Eukaryota</taxon>
        <taxon>Metazoa</taxon>
        <taxon>Ecdysozoa</taxon>
        <taxon>Nematoda</taxon>
        <taxon>Chromadorea</taxon>
        <taxon>Rhabditida</taxon>
        <taxon>Spirurina</taxon>
        <taxon>Spiruromorpha</taxon>
        <taxon>Thelazioidea</taxon>
        <taxon>Thelaziidae</taxon>
        <taxon>Thelazia</taxon>
    </lineage>
</organism>
<dbReference type="OMA" id="NMCVIPI"/>
<feature type="domain" description="PTHB1 platform" evidence="3">
    <location>
        <begin position="533"/>
        <end position="629"/>
    </location>
</feature>
<dbReference type="Pfam" id="PF23337">
    <property type="entry name" value="PTHB1_pf"/>
    <property type="match status" value="1"/>
</dbReference>
<evidence type="ECO:0000259" key="2">
    <source>
        <dbReference type="Pfam" id="PF14727"/>
    </source>
</evidence>
<evidence type="ECO:0000313" key="5">
    <source>
        <dbReference type="EMBL" id="VDN04870.1"/>
    </source>
</evidence>
<evidence type="ECO:0000313" key="6">
    <source>
        <dbReference type="Proteomes" id="UP000276776"/>
    </source>
</evidence>
<dbReference type="EMBL" id="UYYF01004505">
    <property type="protein sequence ID" value="VDN04870.1"/>
    <property type="molecule type" value="Genomic_DNA"/>
</dbReference>
<name>A0A0N5D3C4_THECL</name>
<protein>
    <submittedName>
        <fullName evidence="7">Protein PTHB1</fullName>
    </submittedName>
</protein>
<dbReference type="Proteomes" id="UP000276776">
    <property type="component" value="Unassembled WGS sequence"/>
</dbReference>
<sequence length="825" mass="93654">MSVFHVHDWLALEVIDANVFAVGELIDNRDQLVVGSTSGQIWVIDPNQAHDSKGQLSCLLQEQLQFGIIDIAIEKFVHGMEQNLIAFLSPQKLIICRLTSDGELYSLNILHEHQLLTVAYNMCIGKFGNTKSIQICVQDLNCSLMVFEAENQLFQRSISSTSALFPGPIIYASQSDSILTATSSALLTSYKYSMLTIASNGKYGKKLTADWVFSLGDYPLNLAVIDTPPVQPSVVILCKRIIFCLTLGGALRFCYRLQCVATSLLVYNSTRDAYVQFCIATSTRTLLFFKDTTLVWAAQHSYTPIQINLCTFSSVYRSMLVILSNSRISVNYLGTEPAIFQLMLPQTRFIDFQQRYEEFAELEAVIRKKPIELLDASTTQKPLTLNYSFGELDHSSVNKDQVFFTVYVLAQKIASKFPLRFQKFVILSFLLRLIEVCYGICVMFKQTEDSLQIPILALNVELLCNTRALNVKLICSSGFSVDPNYLSFDAVDSCEKVSLSVCVKREPVYDLRCKLCAFSAQYGDVISEEVKMPLNLMCQLANPQRVTQVKVTIESTQNSLEMKELFPGICFKFEIENNTAIGFQPYLSEKIVSIFISQKNKRYRIQAESLDFIYLFMNELIARIEDKQPLAKLTCSLPSDEIFCKLNEYIQQEKRREELEKTMQKLSTLLRDVQMTTLGKLKTERAAEVDHMNTLLEYTHQKITSCIDELEELNVHLRTANKSLQATFNLTHLITSLRGNPIPFDGSIVSNSEQSVLDRIKWAMSAFQSMDMNADLKSDDLINLLRLHCESKIGLMADIKEDDEEEIDKEPEKIIDPFIYNFSSK</sequence>
<evidence type="ECO:0000256" key="1">
    <source>
        <dbReference type="SAM" id="Coils"/>
    </source>
</evidence>
<dbReference type="InterPro" id="IPR028073">
    <property type="entry name" value="PHTB1_N_dom"/>
</dbReference>
<dbReference type="GO" id="GO:0060271">
    <property type="term" value="P:cilium assembly"/>
    <property type="evidence" value="ECO:0007669"/>
    <property type="project" value="TreeGrafter"/>
</dbReference>
<keyword evidence="6" id="KW-1185">Reference proteome</keyword>
<reference evidence="5 6" key="2">
    <citation type="submission" date="2018-11" db="EMBL/GenBank/DDBJ databases">
        <authorList>
            <consortium name="Pathogen Informatics"/>
        </authorList>
    </citation>
    <scope>NUCLEOTIDE SEQUENCE [LARGE SCALE GENOMIC DNA]</scope>
</reference>
<dbReference type="PANTHER" id="PTHR20991">
    <property type="entry name" value="PARATHYROID HORMONE-RESPONSIVE B1 GENE"/>
    <property type="match status" value="1"/>
</dbReference>
<dbReference type="AlphaFoldDB" id="A0A0N5D3C4"/>
<feature type="domain" description="PTHB1 N-terminal" evidence="2">
    <location>
        <begin position="1"/>
        <end position="337"/>
    </location>
</feature>
<reference evidence="7" key="1">
    <citation type="submission" date="2017-02" db="UniProtKB">
        <authorList>
            <consortium name="WormBaseParasite"/>
        </authorList>
    </citation>
    <scope>IDENTIFICATION</scope>
</reference>
<keyword evidence="1" id="KW-0175">Coiled coil</keyword>
<evidence type="ECO:0000313" key="7">
    <source>
        <dbReference type="WBParaSite" id="TCLT_0000742901-mRNA-1"/>
    </source>
</evidence>
<dbReference type="GO" id="GO:0034464">
    <property type="term" value="C:BBSome"/>
    <property type="evidence" value="ECO:0007669"/>
    <property type="project" value="InterPro"/>
</dbReference>
<dbReference type="Pfam" id="PF14727">
    <property type="entry name" value="PHTB1_N"/>
    <property type="match status" value="1"/>
</dbReference>
<dbReference type="InterPro" id="IPR055362">
    <property type="entry name" value="PTHB1_pf_dom"/>
</dbReference>
<dbReference type="InterPro" id="IPR055363">
    <property type="entry name" value="PTHB1_hp_dom"/>
</dbReference>
<dbReference type="InterPro" id="IPR026511">
    <property type="entry name" value="PTHB1"/>
</dbReference>
<evidence type="ECO:0000259" key="4">
    <source>
        <dbReference type="Pfam" id="PF23338"/>
    </source>
</evidence>
<feature type="coiled-coil region" evidence="1">
    <location>
        <begin position="649"/>
        <end position="676"/>
    </location>
</feature>
<dbReference type="STRING" id="103827.A0A0N5D3C4"/>
<feature type="domain" description="PTHB1 hairpin" evidence="4">
    <location>
        <begin position="636"/>
        <end position="738"/>
    </location>
</feature>
<dbReference type="PANTHER" id="PTHR20991:SF0">
    <property type="entry name" value="PROTEIN PTHB1"/>
    <property type="match status" value="1"/>
</dbReference>
<proteinExistence type="predicted"/>
<evidence type="ECO:0000259" key="3">
    <source>
        <dbReference type="Pfam" id="PF23337"/>
    </source>
</evidence>
<dbReference type="OrthoDB" id="10262646at2759"/>
<dbReference type="GO" id="GO:0016020">
    <property type="term" value="C:membrane"/>
    <property type="evidence" value="ECO:0007669"/>
    <property type="project" value="TreeGrafter"/>
</dbReference>
<dbReference type="WBParaSite" id="TCLT_0000742901-mRNA-1">
    <property type="protein sequence ID" value="TCLT_0000742901-mRNA-1"/>
    <property type="gene ID" value="TCLT_0000742901"/>
</dbReference>